<evidence type="ECO:0000313" key="2">
    <source>
        <dbReference type="EMBL" id="MPC70502.1"/>
    </source>
</evidence>
<keyword evidence="3" id="KW-1185">Reference proteome</keyword>
<accession>A0A5B7HGZ0</accession>
<name>A0A5B7HGZ0_PORTR</name>
<comment type="caution">
    <text evidence="2">The sequence shown here is derived from an EMBL/GenBank/DDBJ whole genome shotgun (WGS) entry which is preliminary data.</text>
</comment>
<proteinExistence type="predicted"/>
<dbReference type="EMBL" id="VSRR010031232">
    <property type="protein sequence ID" value="MPC70502.1"/>
    <property type="molecule type" value="Genomic_DNA"/>
</dbReference>
<dbReference type="AlphaFoldDB" id="A0A5B7HGZ0"/>
<keyword evidence="1" id="KW-0472">Membrane</keyword>
<evidence type="ECO:0000256" key="1">
    <source>
        <dbReference type="SAM" id="Phobius"/>
    </source>
</evidence>
<sequence>MTTALNLQRHKKCHAAARGGARLSDHPQHCPDAAEDHHLAACHDVQGARRNTAHHLTPTNAVLFLFLSSFVLILFPSYFL</sequence>
<keyword evidence="1" id="KW-1133">Transmembrane helix</keyword>
<evidence type="ECO:0000313" key="3">
    <source>
        <dbReference type="Proteomes" id="UP000324222"/>
    </source>
</evidence>
<reference evidence="2 3" key="1">
    <citation type="submission" date="2019-05" db="EMBL/GenBank/DDBJ databases">
        <title>Another draft genome of Portunus trituberculatus and its Hox gene families provides insights of decapod evolution.</title>
        <authorList>
            <person name="Jeong J.-H."/>
            <person name="Song I."/>
            <person name="Kim S."/>
            <person name="Choi T."/>
            <person name="Kim D."/>
            <person name="Ryu S."/>
            <person name="Kim W."/>
        </authorList>
    </citation>
    <scope>NUCLEOTIDE SEQUENCE [LARGE SCALE GENOMIC DNA]</scope>
    <source>
        <tissue evidence="2">Muscle</tissue>
    </source>
</reference>
<feature type="transmembrane region" description="Helical" evidence="1">
    <location>
        <begin position="59"/>
        <end position="79"/>
    </location>
</feature>
<gene>
    <name evidence="2" type="ORF">E2C01_064753</name>
</gene>
<organism evidence="2 3">
    <name type="scientific">Portunus trituberculatus</name>
    <name type="common">Swimming crab</name>
    <name type="synonym">Neptunus trituberculatus</name>
    <dbReference type="NCBI Taxonomy" id="210409"/>
    <lineage>
        <taxon>Eukaryota</taxon>
        <taxon>Metazoa</taxon>
        <taxon>Ecdysozoa</taxon>
        <taxon>Arthropoda</taxon>
        <taxon>Crustacea</taxon>
        <taxon>Multicrustacea</taxon>
        <taxon>Malacostraca</taxon>
        <taxon>Eumalacostraca</taxon>
        <taxon>Eucarida</taxon>
        <taxon>Decapoda</taxon>
        <taxon>Pleocyemata</taxon>
        <taxon>Brachyura</taxon>
        <taxon>Eubrachyura</taxon>
        <taxon>Portunoidea</taxon>
        <taxon>Portunidae</taxon>
        <taxon>Portuninae</taxon>
        <taxon>Portunus</taxon>
    </lineage>
</organism>
<protein>
    <submittedName>
        <fullName evidence="2">Uncharacterized protein</fullName>
    </submittedName>
</protein>
<dbReference type="Proteomes" id="UP000324222">
    <property type="component" value="Unassembled WGS sequence"/>
</dbReference>
<keyword evidence="1" id="KW-0812">Transmembrane</keyword>